<gene>
    <name evidence="2" type="ORF">GPM19_12130</name>
</gene>
<keyword evidence="1" id="KW-1133">Transmembrane helix</keyword>
<evidence type="ECO:0000313" key="3">
    <source>
        <dbReference type="Proteomes" id="UP000437638"/>
    </source>
</evidence>
<dbReference type="RefSeq" id="WP_160419280.1">
    <property type="nucleotide sequence ID" value="NZ_WTKP01000008.1"/>
</dbReference>
<feature type="transmembrane region" description="Helical" evidence="1">
    <location>
        <begin position="358"/>
        <end position="379"/>
    </location>
</feature>
<organism evidence="2 3">
    <name type="scientific">Vreelandella zhuhanensis</name>
    <dbReference type="NCBI Taxonomy" id="2684210"/>
    <lineage>
        <taxon>Bacteria</taxon>
        <taxon>Pseudomonadati</taxon>
        <taxon>Pseudomonadota</taxon>
        <taxon>Gammaproteobacteria</taxon>
        <taxon>Oceanospirillales</taxon>
        <taxon>Halomonadaceae</taxon>
        <taxon>Vreelandella</taxon>
    </lineage>
</organism>
<dbReference type="EMBL" id="WTKP01000008">
    <property type="protein sequence ID" value="MWJ28934.1"/>
    <property type="molecule type" value="Genomic_DNA"/>
</dbReference>
<evidence type="ECO:0000313" key="2">
    <source>
        <dbReference type="EMBL" id="MWJ28934.1"/>
    </source>
</evidence>
<dbReference type="InterPro" id="IPR021830">
    <property type="entry name" value="DUF3422"/>
</dbReference>
<keyword evidence="1" id="KW-0812">Transmembrane</keyword>
<reference evidence="2 3" key="1">
    <citation type="submission" date="2019-12" db="EMBL/GenBank/DDBJ databases">
        <title>Halomonas rutogse sp. nov. isolated from two lakes on Tibetan Plateau.</title>
        <authorList>
            <person name="Gao P."/>
        </authorList>
    </citation>
    <scope>NUCLEOTIDE SEQUENCE [LARGE SCALE GENOMIC DNA]</scope>
    <source>
        <strain evidence="2 3">ZH2S</strain>
    </source>
</reference>
<dbReference type="Pfam" id="PF11902">
    <property type="entry name" value="DUF3422"/>
    <property type="match status" value="1"/>
</dbReference>
<accession>A0A7X3KQX2</accession>
<dbReference type="AlphaFoldDB" id="A0A7X3KQX2"/>
<evidence type="ECO:0000256" key="1">
    <source>
        <dbReference type="SAM" id="Phobius"/>
    </source>
</evidence>
<feature type="transmembrane region" description="Helical" evidence="1">
    <location>
        <begin position="391"/>
        <end position="414"/>
    </location>
</feature>
<name>A0A7X3KQX2_9GAMM</name>
<comment type="caution">
    <text evidence="2">The sequence shown here is derived from an EMBL/GenBank/DDBJ whole genome shotgun (WGS) entry which is preliminary data.</text>
</comment>
<dbReference type="Proteomes" id="UP000437638">
    <property type="component" value="Unassembled WGS sequence"/>
</dbReference>
<keyword evidence="3" id="KW-1185">Reference proteome</keyword>
<keyword evidence="1" id="KW-0472">Membrane</keyword>
<protein>
    <submittedName>
        <fullName evidence="2">DUF3422 family protein</fullName>
    </submittedName>
</protein>
<proteinExistence type="predicted"/>
<sequence>MHPQRERLHNELHARPPVRFSAPAHLHHYAFLDSQAVGDAILAHLGELTGTPLDVEAAQEIIEFEGNTLKWERHTEFFTLTLLVPRRTGSPQWPRRTGSPQWPAPPPLLADIAQMHQAELINASLILVEAEEQWEGKPKAYGFRDPAGSLVGGGDATVWSDFRLSAEGVNHLLLVNRGLNDFRLGRMTRRLLEIETYRMMASLALPLAKELSVELHDYELELGELSDRNTDAGNTSPKPLLAAIFRLSDRLERSGARSRQRFSATEAYALLVNTRIEELREKRLDGHPALGTFILRRFRPTVHYCAAINRRQESLAESVARLNDLLRTRAQVEIEEQNSAILQSLNERTSSQLKIQKAVEGLSIIVISYYIFSLFQLGLKSLGALGVVIQPMLAAMVLGPLGLLIIGFLAWRIWRVKNH</sequence>